<gene>
    <name evidence="1" type="ORF">GGR32_000265</name>
</gene>
<keyword evidence="2" id="KW-1185">Reference proteome</keyword>
<evidence type="ECO:0000313" key="1">
    <source>
        <dbReference type="EMBL" id="MBB4117993.1"/>
    </source>
</evidence>
<accession>A0A840EMY0</accession>
<proteinExistence type="predicted"/>
<evidence type="ECO:0000313" key="2">
    <source>
        <dbReference type="Proteomes" id="UP000553034"/>
    </source>
</evidence>
<dbReference type="AlphaFoldDB" id="A0A840EMY0"/>
<dbReference type="Proteomes" id="UP000553034">
    <property type="component" value="Unassembled WGS sequence"/>
</dbReference>
<name>A0A840EMY0_9FLAO</name>
<reference evidence="1 2" key="1">
    <citation type="submission" date="2020-08" db="EMBL/GenBank/DDBJ databases">
        <title>Genomic Encyclopedia of Type Strains, Phase IV (KMG-IV): sequencing the most valuable type-strain genomes for metagenomic binning, comparative biology and taxonomic classification.</title>
        <authorList>
            <person name="Goeker M."/>
        </authorList>
    </citation>
    <scope>NUCLEOTIDE SEQUENCE [LARGE SCALE GENOMIC DNA]</scope>
    <source>
        <strain evidence="1 2">DSM 29568</strain>
    </source>
</reference>
<organism evidence="1 2">
    <name type="scientific">Mesonia hippocampi</name>
    <dbReference type="NCBI Taxonomy" id="1628250"/>
    <lineage>
        <taxon>Bacteria</taxon>
        <taxon>Pseudomonadati</taxon>
        <taxon>Bacteroidota</taxon>
        <taxon>Flavobacteriia</taxon>
        <taxon>Flavobacteriales</taxon>
        <taxon>Flavobacteriaceae</taxon>
        <taxon>Mesonia</taxon>
    </lineage>
</organism>
<comment type="caution">
    <text evidence="1">The sequence shown here is derived from an EMBL/GenBank/DDBJ whole genome shotgun (WGS) entry which is preliminary data.</text>
</comment>
<dbReference type="EMBL" id="JACIFO010000001">
    <property type="protein sequence ID" value="MBB4117993.1"/>
    <property type="molecule type" value="Genomic_DNA"/>
</dbReference>
<sequence>MSLFVFYINLQMYEKPVGFFKLNENEINF</sequence>
<protein>
    <submittedName>
        <fullName evidence="1">Uncharacterized protein</fullName>
    </submittedName>
</protein>